<dbReference type="Proteomes" id="UP001644719">
    <property type="component" value="Unassembled WGS sequence"/>
</dbReference>
<proteinExistence type="predicted"/>
<keyword evidence="2" id="KW-1185">Reference proteome</keyword>
<dbReference type="EMBL" id="JAAITS010000008">
    <property type="protein sequence ID" value="NSG84688.1"/>
    <property type="molecule type" value="Genomic_DNA"/>
</dbReference>
<dbReference type="RefSeq" id="WP_173769417.1">
    <property type="nucleotide sequence ID" value="NZ_JAAITS010000008.1"/>
</dbReference>
<dbReference type="InterPro" id="IPR024539">
    <property type="entry name" value="DUF3877"/>
</dbReference>
<evidence type="ECO:0000313" key="2">
    <source>
        <dbReference type="Proteomes" id="UP001644719"/>
    </source>
</evidence>
<protein>
    <submittedName>
        <fullName evidence="1">Uncharacterized protein</fullName>
    </submittedName>
</protein>
<organism evidence="1 2">
    <name type="scientific">Blautia faecis</name>
    <dbReference type="NCBI Taxonomy" id="871665"/>
    <lineage>
        <taxon>Bacteria</taxon>
        <taxon>Bacillati</taxon>
        <taxon>Bacillota</taxon>
        <taxon>Clostridia</taxon>
        <taxon>Lachnospirales</taxon>
        <taxon>Lachnospiraceae</taxon>
        <taxon>Blautia</taxon>
    </lineage>
</organism>
<reference evidence="1 2" key="1">
    <citation type="journal article" date="2020" name="Cell Host Microbe">
        <title>Functional and Genomic Variation between Human-Derived Isolates of Lachnospiraceae Reveals Inter- and Intra-Species Diversity.</title>
        <authorList>
            <person name="Sorbara M.T."/>
            <person name="Littmann E.R."/>
            <person name="Fontana E."/>
            <person name="Moody T.U."/>
            <person name="Kohout C.E."/>
            <person name="Gjonbalaj M."/>
            <person name="Eaton V."/>
            <person name="Seok R."/>
            <person name="Leiner I.M."/>
            <person name="Pamer E.G."/>
        </authorList>
    </citation>
    <scope>NUCLEOTIDE SEQUENCE [LARGE SCALE GENOMIC DNA]</scope>
    <source>
        <strain evidence="1 2">MSK.17.74</strain>
    </source>
</reference>
<name>A0ABX2H528_9FIRM</name>
<dbReference type="Pfam" id="PF12993">
    <property type="entry name" value="DUF3877"/>
    <property type="match status" value="1"/>
</dbReference>
<evidence type="ECO:0000313" key="1">
    <source>
        <dbReference type="EMBL" id="NSG84688.1"/>
    </source>
</evidence>
<sequence length="178" mass="21293">MTGFKKLENSLIDVIKEEQAKLGFKEEKIHLYYPLLSLNHFFSVLDSADEMEARLQNLPEELISKLGDVAVSHKGDRFCFYIPEPGSVYVHENMKENEFIKVLIELVQKHDCTKEKLLELFASYWEKTECQELDNGEFDFYIRFLDKEDDAYYYCFKDEGFHFIYHRFLPEDYEDFGF</sequence>
<comment type="caution">
    <text evidence="1">The sequence shown here is derived from an EMBL/GenBank/DDBJ whole genome shotgun (WGS) entry which is preliminary data.</text>
</comment>
<gene>
    <name evidence="1" type="ORF">G5B17_04400</name>
</gene>
<accession>A0ABX2H528</accession>